<dbReference type="Pfam" id="PF00107">
    <property type="entry name" value="ADH_zinc_N"/>
    <property type="match status" value="1"/>
</dbReference>
<dbReference type="RefSeq" id="WP_307519407.1">
    <property type="nucleotide sequence ID" value="NZ_JAUSZI010000002.1"/>
</dbReference>
<comment type="caution">
    <text evidence="4">The sequence shown here is derived from an EMBL/GenBank/DDBJ whole genome shotgun (WGS) entry which is preliminary data.</text>
</comment>
<gene>
    <name evidence="4" type="ORF">QF035_001767</name>
</gene>
<dbReference type="InterPro" id="IPR010085">
    <property type="entry name" value="Crot_CoA_red"/>
</dbReference>
<dbReference type="EMBL" id="JAUSZI010000002">
    <property type="protein sequence ID" value="MDQ1024185.1"/>
    <property type="molecule type" value="Genomic_DNA"/>
</dbReference>
<proteinExistence type="predicted"/>
<evidence type="ECO:0000313" key="5">
    <source>
        <dbReference type="Proteomes" id="UP001230328"/>
    </source>
</evidence>
<keyword evidence="5" id="KW-1185">Reference proteome</keyword>
<dbReference type="SUPFAM" id="SSF51735">
    <property type="entry name" value="NAD(P)-binding Rossmann-fold domains"/>
    <property type="match status" value="1"/>
</dbReference>
<reference evidence="4 5" key="1">
    <citation type="submission" date="2023-07" db="EMBL/GenBank/DDBJ databases">
        <title>Comparative genomics of wheat-associated soil bacteria to identify genetic determinants of phenazine resistance.</title>
        <authorList>
            <person name="Mouncey N."/>
        </authorList>
    </citation>
    <scope>NUCLEOTIDE SEQUENCE [LARGE SCALE GENOMIC DNA]</scope>
    <source>
        <strain evidence="4 5">V2I4</strain>
    </source>
</reference>
<evidence type="ECO:0000313" key="4">
    <source>
        <dbReference type="EMBL" id="MDQ1024185.1"/>
    </source>
</evidence>
<feature type="region of interest" description="Disordered" evidence="2">
    <location>
        <begin position="439"/>
        <end position="462"/>
    </location>
</feature>
<protein>
    <submittedName>
        <fullName evidence="4">Crotonyl-CoA reductase</fullName>
        <ecNumber evidence="4">1.3.1.86</ecNumber>
    </submittedName>
</protein>
<feature type="compositionally biased region" description="Basic and acidic residues" evidence="2">
    <location>
        <begin position="449"/>
        <end position="462"/>
    </location>
</feature>
<dbReference type="InterPro" id="IPR051603">
    <property type="entry name" value="Zinc-ADH_QOR/CCCR"/>
</dbReference>
<dbReference type="Pfam" id="PF08240">
    <property type="entry name" value="ADH_N"/>
    <property type="match status" value="1"/>
</dbReference>
<dbReference type="GO" id="GO:0043880">
    <property type="term" value="F:crotonyl-CoA reductase activity"/>
    <property type="evidence" value="ECO:0007669"/>
    <property type="project" value="UniProtKB-EC"/>
</dbReference>
<dbReference type="Gene3D" id="3.90.180.10">
    <property type="entry name" value="Medium-chain alcohol dehydrogenases, catalytic domain"/>
    <property type="match status" value="2"/>
</dbReference>
<dbReference type="InterPro" id="IPR013154">
    <property type="entry name" value="ADH-like_N"/>
</dbReference>
<evidence type="ECO:0000259" key="3">
    <source>
        <dbReference type="SMART" id="SM00829"/>
    </source>
</evidence>
<dbReference type="Proteomes" id="UP001230328">
    <property type="component" value="Unassembled WGS sequence"/>
</dbReference>
<keyword evidence="4" id="KW-0560">Oxidoreductase</keyword>
<dbReference type="InterPro" id="IPR011032">
    <property type="entry name" value="GroES-like_sf"/>
</dbReference>
<feature type="domain" description="Enoyl reductase (ER)" evidence="3">
    <location>
        <begin position="47"/>
        <end position="410"/>
    </location>
</feature>
<name>A0ABU0SKU6_9ACTN</name>
<accession>A0ABU0SKU6</accession>
<organism evidence="4 5">
    <name type="scientific">Streptomyces umbrinus</name>
    <dbReference type="NCBI Taxonomy" id="67370"/>
    <lineage>
        <taxon>Bacteria</taxon>
        <taxon>Bacillati</taxon>
        <taxon>Actinomycetota</taxon>
        <taxon>Actinomycetes</taxon>
        <taxon>Kitasatosporales</taxon>
        <taxon>Streptomycetaceae</taxon>
        <taxon>Streptomyces</taxon>
        <taxon>Streptomyces phaeochromogenes group</taxon>
    </lineage>
</organism>
<keyword evidence="1" id="KW-0521">NADP</keyword>
<dbReference type="InterPro" id="IPR013149">
    <property type="entry name" value="ADH-like_C"/>
</dbReference>
<dbReference type="SMART" id="SM00829">
    <property type="entry name" value="PKS_ER"/>
    <property type="match status" value="1"/>
</dbReference>
<sequence length="462" mass="50129">MSTTMSEAVIAGAGGDALEKLPLPERFAAATVRLADIKMFQDVDDKDVQKSLIVDEVPMPELAPDEALVAVMASSINYNTVWTAMFEPLPTFQFLKQMAKAGGWERRHDLPYHVVGSDAAGVIVRTGSSVRKWKAGDHVVVATAYVDDQDHDTHRDGMLGEGQKAWGFETNFGGLAHYAIVRASQLMPKPGLLTWEEAAVNPLCAGTAYRMLVSDRGAHMKQGDVVLIWGATGGLGSYAVQLVRNGGGIPVGVVNSRRKADLLRSLGCEIVINRSEIDGGDATLLQRPEGWRKIGAAVRDAVGEDPHIVFEHVGEKTFGASVFLARRGGTVVTCGSSTGYQHTYDNRYLWMRLKRIIGSHGANLHEQWEANRLLSMGRLLPALSTTYPLDEVATAARSVQTNQHIGKVGVLCLAPRPGLGVTDPQARARVGEDRLRTFQGWTSESDASSGRDHDEGRRLARV</sequence>
<dbReference type="InterPro" id="IPR036291">
    <property type="entry name" value="NAD(P)-bd_dom_sf"/>
</dbReference>
<dbReference type="PANTHER" id="PTHR44154:SF1">
    <property type="entry name" value="QUINONE OXIDOREDUCTASE"/>
    <property type="match status" value="1"/>
</dbReference>
<evidence type="ECO:0000256" key="2">
    <source>
        <dbReference type="SAM" id="MobiDB-lite"/>
    </source>
</evidence>
<evidence type="ECO:0000256" key="1">
    <source>
        <dbReference type="ARBA" id="ARBA00022857"/>
    </source>
</evidence>
<dbReference type="InterPro" id="IPR020843">
    <property type="entry name" value="ER"/>
</dbReference>
<feature type="compositionally biased region" description="Polar residues" evidence="2">
    <location>
        <begin position="439"/>
        <end position="448"/>
    </location>
</feature>
<dbReference type="PANTHER" id="PTHR44154">
    <property type="entry name" value="QUINONE OXIDOREDUCTASE"/>
    <property type="match status" value="1"/>
</dbReference>
<dbReference type="SUPFAM" id="SSF50129">
    <property type="entry name" value="GroES-like"/>
    <property type="match status" value="1"/>
</dbReference>
<dbReference type="NCBIfam" id="TIGR01751">
    <property type="entry name" value="crot-CoA-red"/>
    <property type="match status" value="1"/>
</dbReference>
<dbReference type="EC" id="1.3.1.86" evidence="4"/>